<protein>
    <submittedName>
        <fullName evidence="1">Uncharacterized protein</fullName>
    </submittedName>
</protein>
<sequence>RFDGEAYDGPMWLVADNSISCVGAAVTTSLSEIVARVVMMVKTNPDTVRDGEWTLERKRTGWVAVE</sequence>
<dbReference type="AlphaFoldDB" id="A0A0F9DQL9"/>
<evidence type="ECO:0000313" key="1">
    <source>
        <dbReference type="EMBL" id="KKL64103.1"/>
    </source>
</evidence>
<proteinExistence type="predicted"/>
<comment type="caution">
    <text evidence="1">The sequence shown here is derived from an EMBL/GenBank/DDBJ whole genome shotgun (WGS) entry which is preliminary data.</text>
</comment>
<name>A0A0F9DQL9_9ZZZZ</name>
<reference evidence="1" key="1">
    <citation type="journal article" date="2015" name="Nature">
        <title>Complex archaea that bridge the gap between prokaryotes and eukaryotes.</title>
        <authorList>
            <person name="Spang A."/>
            <person name="Saw J.H."/>
            <person name="Jorgensen S.L."/>
            <person name="Zaremba-Niedzwiedzka K."/>
            <person name="Martijn J."/>
            <person name="Lind A.E."/>
            <person name="van Eijk R."/>
            <person name="Schleper C."/>
            <person name="Guy L."/>
            <person name="Ettema T.J."/>
        </authorList>
    </citation>
    <scope>NUCLEOTIDE SEQUENCE</scope>
</reference>
<dbReference type="EMBL" id="LAZR01027947">
    <property type="protein sequence ID" value="KKL64103.1"/>
    <property type="molecule type" value="Genomic_DNA"/>
</dbReference>
<gene>
    <name evidence="1" type="ORF">LCGC14_2168370</name>
</gene>
<organism evidence="1">
    <name type="scientific">marine sediment metagenome</name>
    <dbReference type="NCBI Taxonomy" id="412755"/>
    <lineage>
        <taxon>unclassified sequences</taxon>
        <taxon>metagenomes</taxon>
        <taxon>ecological metagenomes</taxon>
    </lineage>
</organism>
<feature type="non-terminal residue" evidence="1">
    <location>
        <position position="1"/>
    </location>
</feature>
<accession>A0A0F9DQL9</accession>